<dbReference type="STRING" id="355243.SAMN03080615_01598"/>
<evidence type="ECO:0000313" key="1">
    <source>
        <dbReference type="EMBL" id="SEQ47650.1"/>
    </source>
</evidence>
<proteinExistence type="predicted"/>
<protein>
    <submittedName>
        <fullName evidence="1">Uncharacterized protein</fullName>
    </submittedName>
</protein>
<accession>A0A1H9GC51</accession>
<dbReference type="EMBL" id="FOGB01000004">
    <property type="protein sequence ID" value="SEQ47650.1"/>
    <property type="molecule type" value="Genomic_DNA"/>
</dbReference>
<organism evidence="1 2">
    <name type="scientific">Amphritea atlantica</name>
    <dbReference type="NCBI Taxonomy" id="355243"/>
    <lineage>
        <taxon>Bacteria</taxon>
        <taxon>Pseudomonadati</taxon>
        <taxon>Pseudomonadota</taxon>
        <taxon>Gammaproteobacteria</taxon>
        <taxon>Oceanospirillales</taxon>
        <taxon>Oceanospirillaceae</taxon>
        <taxon>Amphritea</taxon>
    </lineage>
</organism>
<dbReference type="Proteomes" id="UP000198749">
    <property type="component" value="Unassembled WGS sequence"/>
</dbReference>
<name>A0A1H9GC51_9GAMM</name>
<reference evidence="2" key="1">
    <citation type="submission" date="2016-10" db="EMBL/GenBank/DDBJ databases">
        <authorList>
            <person name="Varghese N."/>
            <person name="Submissions S."/>
        </authorList>
    </citation>
    <scope>NUCLEOTIDE SEQUENCE [LARGE SCALE GENOMIC DNA]</scope>
    <source>
        <strain evidence="2">DSM 18887</strain>
    </source>
</reference>
<dbReference type="AlphaFoldDB" id="A0A1H9GC51"/>
<sequence>MTDIEQWLSEHLLSPVEVDCAITVMLKIIDGKCKMTQQEKVVMAALYDAVKSCHHILLEPGVHRLIAAARDSSDEVVKLQVYEQRLLAETMISRPVMKAFKARIRQQGLLECG</sequence>
<keyword evidence="2" id="KW-1185">Reference proteome</keyword>
<evidence type="ECO:0000313" key="2">
    <source>
        <dbReference type="Proteomes" id="UP000198749"/>
    </source>
</evidence>
<dbReference type="RefSeq" id="WP_091356380.1">
    <property type="nucleotide sequence ID" value="NZ_AP025284.1"/>
</dbReference>
<gene>
    <name evidence="1" type="ORF">SAMN03080615_01598</name>
</gene>
<dbReference type="OrthoDB" id="7862241at2"/>